<evidence type="ECO:0000313" key="2">
    <source>
        <dbReference type="EMBL" id="CAF3831396.1"/>
    </source>
</evidence>
<dbReference type="AlphaFoldDB" id="A0A814LGV4"/>
<name>A0A814LGV4_9BILA</name>
<dbReference type="Proteomes" id="UP000681722">
    <property type="component" value="Unassembled WGS sequence"/>
</dbReference>
<reference evidence="1" key="1">
    <citation type="submission" date="2021-02" db="EMBL/GenBank/DDBJ databases">
        <authorList>
            <person name="Nowell W R."/>
        </authorList>
    </citation>
    <scope>NUCLEOTIDE SEQUENCE</scope>
</reference>
<evidence type="ECO:0000313" key="3">
    <source>
        <dbReference type="Proteomes" id="UP000663829"/>
    </source>
</evidence>
<dbReference type="SUPFAM" id="SSF63829">
    <property type="entry name" value="Calcium-dependent phosphotriesterase"/>
    <property type="match status" value="1"/>
</dbReference>
<dbReference type="EMBL" id="CAJOBC010004522">
    <property type="protein sequence ID" value="CAF3831396.1"/>
    <property type="molecule type" value="Genomic_DNA"/>
</dbReference>
<gene>
    <name evidence="1" type="ORF">GPM918_LOCUS16897</name>
    <name evidence="2" type="ORF">SRO942_LOCUS16896</name>
</gene>
<evidence type="ECO:0000313" key="1">
    <source>
        <dbReference type="EMBL" id="CAF1063355.1"/>
    </source>
</evidence>
<organism evidence="1 3">
    <name type="scientific">Didymodactylos carnosus</name>
    <dbReference type="NCBI Taxonomy" id="1234261"/>
    <lineage>
        <taxon>Eukaryota</taxon>
        <taxon>Metazoa</taxon>
        <taxon>Spiralia</taxon>
        <taxon>Gnathifera</taxon>
        <taxon>Rotifera</taxon>
        <taxon>Eurotatoria</taxon>
        <taxon>Bdelloidea</taxon>
        <taxon>Philodinida</taxon>
        <taxon>Philodinidae</taxon>
        <taxon>Didymodactylos</taxon>
    </lineage>
</organism>
<dbReference type="EMBL" id="CAJNOQ010004522">
    <property type="protein sequence ID" value="CAF1063355.1"/>
    <property type="molecule type" value="Genomic_DNA"/>
</dbReference>
<comment type="caution">
    <text evidence="1">The sequence shown here is derived from an EMBL/GenBank/DDBJ whole genome shotgun (WGS) entry which is preliminary data.</text>
</comment>
<accession>A0A814LGV4</accession>
<sequence>MKWHVGDPTGTVIVGTPGVFGNTSTLLNTTMAARMDQWSNLYVVDRSNNRIQLFCSGTTTGMTVARTGTGGSTLRGPYDVAFDSQMNFLIRCIGSSIIDNDNALVVLQQTFNYNFEYIFQTRLTTHEFIDYLKILLSKHNHDINNSSIIDQT</sequence>
<dbReference type="OrthoDB" id="10059959at2759"/>
<dbReference type="Proteomes" id="UP000663829">
    <property type="component" value="Unassembled WGS sequence"/>
</dbReference>
<dbReference type="InterPro" id="IPR011042">
    <property type="entry name" value="6-blade_b-propeller_TolB-like"/>
</dbReference>
<dbReference type="Gene3D" id="2.120.10.30">
    <property type="entry name" value="TolB, C-terminal domain"/>
    <property type="match status" value="1"/>
</dbReference>
<proteinExistence type="predicted"/>
<protein>
    <submittedName>
        <fullName evidence="1">Uncharacterized protein</fullName>
    </submittedName>
</protein>
<keyword evidence="3" id="KW-1185">Reference proteome</keyword>